<dbReference type="Pfam" id="PF02678">
    <property type="entry name" value="Pirin"/>
    <property type="match status" value="1"/>
</dbReference>
<dbReference type="PIRSF" id="PIRSF006232">
    <property type="entry name" value="Pirin"/>
    <property type="match status" value="1"/>
</dbReference>
<dbReference type="InterPro" id="IPR012093">
    <property type="entry name" value="Pirin"/>
</dbReference>
<feature type="domain" description="Pirin C-terminal" evidence="5">
    <location>
        <begin position="170"/>
        <end position="271"/>
    </location>
</feature>
<feature type="domain" description="Pirin N-terminal" evidence="4">
    <location>
        <begin position="45"/>
        <end position="115"/>
    </location>
</feature>
<evidence type="ECO:0000313" key="7">
    <source>
        <dbReference type="Proteomes" id="UP000013996"/>
    </source>
</evidence>
<comment type="cofactor">
    <cofactor evidence="2">
        <name>Fe cation</name>
        <dbReference type="ChEBI" id="CHEBI:24875"/>
    </cofactor>
    <text evidence="2">Binds 1 Fe cation per subunit.</text>
</comment>
<feature type="binding site" evidence="2">
    <location>
        <position position="97"/>
    </location>
    <ligand>
        <name>Fe cation</name>
        <dbReference type="ChEBI" id="CHEBI:24875"/>
    </ligand>
</feature>
<dbReference type="Proteomes" id="UP000013996">
    <property type="component" value="Unassembled WGS sequence"/>
</dbReference>
<protein>
    <submittedName>
        <fullName evidence="6">Pirin family protein</fullName>
    </submittedName>
</protein>
<evidence type="ECO:0000259" key="5">
    <source>
        <dbReference type="Pfam" id="PF05726"/>
    </source>
</evidence>
<dbReference type="InterPro" id="IPR014710">
    <property type="entry name" value="RmlC-like_jellyroll"/>
</dbReference>
<feature type="binding site" evidence="2">
    <location>
        <position position="52"/>
    </location>
    <ligand>
        <name>Fe cation</name>
        <dbReference type="ChEBI" id="CHEBI:24875"/>
    </ligand>
</feature>
<dbReference type="InterPro" id="IPR003829">
    <property type="entry name" value="Pirin_N_dom"/>
</dbReference>
<evidence type="ECO:0000256" key="3">
    <source>
        <dbReference type="RuleBase" id="RU003457"/>
    </source>
</evidence>
<proteinExistence type="inferred from homology"/>
<dbReference type="GO" id="GO:0046872">
    <property type="term" value="F:metal ion binding"/>
    <property type="evidence" value="ECO:0007669"/>
    <property type="project" value="UniProtKB-KW"/>
</dbReference>
<dbReference type="EMBL" id="AOGX02000015">
    <property type="protein sequence ID" value="EOQ89805.1"/>
    <property type="molecule type" value="Genomic_DNA"/>
</dbReference>
<dbReference type="AlphaFoldDB" id="A0A5E8HEU8"/>
<dbReference type="STRING" id="1249483.LEP1GSC202_1235"/>
<dbReference type="PANTHER" id="PTHR13903">
    <property type="entry name" value="PIRIN-RELATED"/>
    <property type="match status" value="1"/>
</dbReference>
<dbReference type="Gene3D" id="2.60.120.10">
    <property type="entry name" value="Jelly Rolls"/>
    <property type="match status" value="2"/>
</dbReference>
<sequence length="278" mass="31107">METDTQFKIAMVPHKHTESFFTYGFRCPKSLNPFLNLDLFHMSMPTFPPHPHAGFSAVTYLFPSSEGVFQNRDSKGDTSIIEAGGLHWTQAGEGMFHEEIPTKPGVNCFGLQMFVKLPKQFELLEGKAFHLSPKDIPKVQTNGCSVLVLLGSFGDVTNQIDGIQPSFQFLDVQLDSNAEIELELNADRIQLVVCIKGKLKSDADEMISSNEIFVLKDQTKRVKLNAFEEGCNFLFLSAPKLEEDYVWNGSLCLSDSIRMQETVSKLREGQLGNLSPSF</sequence>
<gene>
    <name evidence="6" type="ORF">LEP1GSC202_1235</name>
</gene>
<keyword evidence="2" id="KW-0408">Iron</keyword>
<evidence type="ECO:0000256" key="2">
    <source>
        <dbReference type="PIRSR" id="PIRSR006232-1"/>
    </source>
</evidence>
<name>A0A5E8HEU8_9LEPT</name>
<organism evidence="6 7">
    <name type="scientific">Leptospira yanagawae serovar Saopaulo str. Sao Paulo = ATCC 700523</name>
    <dbReference type="NCBI Taxonomy" id="1249483"/>
    <lineage>
        <taxon>Bacteria</taxon>
        <taxon>Pseudomonadati</taxon>
        <taxon>Spirochaetota</taxon>
        <taxon>Spirochaetia</taxon>
        <taxon>Leptospirales</taxon>
        <taxon>Leptospiraceae</taxon>
        <taxon>Leptospira</taxon>
    </lineage>
</organism>
<keyword evidence="2" id="KW-0479">Metal-binding</keyword>
<evidence type="ECO:0000313" key="6">
    <source>
        <dbReference type="EMBL" id="EOQ89805.1"/>
    </source>
</evidence>
<dbReference type="InterPro" id="IPR011051">
    <property type="entry name" value="RmlC_Cupin_sf"/>
</dbReference>
<dbReference type="OrthoDB" id="9780903at2"/>
<evidence type="ECO:0000259" key="4">
    <source>
        <dbReference type="Pfam" id="PF02678"/>
    </source>
</evidence>
<feature type="binding site" evidence="2">
    <location>
        <position position="50"/>
    </location>
    <ligand>
        <name>Fe cation</name>
        <dbReference type="ChEBI" id="CHEBI:24875"/>
    </ligand>
</feature>
<dbReference type="InterPro" id="IPR008778">
    <property type="entry name" value="Pirin_C_dom"/>
</dbReference>
<feature type="binding site" evidence="2">
    <location>
        <position position="99"/>
    </location>
    <ligand>
        <name>Fe cation</name>
        <dbReference type="ChEBI" id="CHEBI:24875"/>
    </ligand>
</feature>
<accession>A0A5E8HEU8</accession>
<dbReference type="Pfam" id="PF05726">
    <property type="entry name" value="Pirin_C"/>
    <property type="match status" value="1"/>
</dbReference>
<reference evidence="6 7" key="1">
    <citation type="submission" date="2013-04" db="EMBL/GenBank/DDBJ databases">
        <authorList>
            <person name="Harkins D.M."/>
            <person name="Durkin A.S."/>
            <person name="Brinkac L.M."/>
            <person name="Haft D.H."/>
            <person name="Selengut J.D."/>
            <person name="Sanka R."/>
            <person name="DePew J."/>
            <person name="Purushe J."/>
            <person name="Hartskeerl R.A."/>
            <person name="Ahmed A."/>
            <person name="van der Linden H."/>
            <person name="Goris M.G.A."/>
            <person name="Vinetz J.M."/>
            <person name="Sutton G.G."/>
            <person name="Nierman W.C."/>
            <person name="Fouts D.E."/>
        </authorList>
    </citation>
    <scope>NUCLEOTIDE SEQUENCE [LARGE SCALE GENOMIC DNA]</scope>
    <source>
        <strain evidence="6 7">Sao Paulo</strain>
    </source>
</reference>
<evidence type="ECO:0000256" key="1">
    <source>
        <dbReference type="ARBA" id="ARBA00008416"/>
    </source>
</evidence>
<comment type="caution">
    <text evidence="6">The sequence shown here is derived from an EMBL/GenBank/DDBJ whole genome shotgun (WGS) entry which is preliminary data.</text>
</comment>
<dbReference type="RefSeq" id="WP_015677373.1">
    <property type="nucleotide sequence ID" value="NZ_AOGX02000015.1"/>
</dbReference>
<dbReference type="PANTHER" id="PTHR13903:SF8">
    <property type="entry name" value="PIRIN"/>
    <property type="match status" value="1"/>
</dbReference>
<comment type="similarity">
    <text evidence="1 3">Belongs to the pirin family.</text>
</comment>
<dbReference type="SUPFAM" id="SSF51182">
    <property type="entry name" value="RmlC-like cupins"/>
    <property type="match status" value="1"/>
</dbReference>